<reference evidence="1 2" key="1">
    <citation type="submission" date="2018-10" db="EMBL/GenBank/DDBJ databases">
        <title>Genomic Encyclopedia of Type Strains, Phase IV (KMG-IV): sequencing the most valuable type-strain genomes for metagenomic binning, comparative biology and taxonomic classification.</title>
        <authorList>
            <person name="Goeker M."/>
        </authorList>
    </citation>
    <scope>NUCLEOTIDE SEQUENCE [LARGE SCALE GENOMIC DNA]</scope>
    <source>
        <strain evidence="1 2">DSM 22008</strain>
    </source>
</reference>
<dbReference type="EMBL" id="RBII01000002">
    <property type="protein sequence ID" value="RKQ69145.1"/>
    <property type="molecule type" value="Genomic_DNA"/>
</dbReference>
<dbReference type="InParanoid" id="A0A420WDX3"/>
<comment type="caution">
    <text evidence="1">The sequence shown here is derived from an EMBL/GenBank/DDBJ whole genome shotgun (WGS) entry which is preliminary data.</text>
</comment>
<keyword evidence="2" id="KW-1185">Reference proteome</keyword>
<evidence type="ECO:0000313" key="2">
    <source>
        <dbReference type="Proteomes" id="UP000282211"/>
    </source>
</evidence>
<dbReference type="AlphaFoldDB" id="A0A420WDX3"/>
<dbReference type="Proteomes" id="UP000282211">
    <property type="component" value="Unassembled WGS sequence"/>
</dbReference>
<sequence length="357" mass="41076">MPRLTFQKIIFASLTASLIFSGGINMGTEPHAHARQTSQINSLNDMLAWHQQYLQAYTQILSVYNTGSISILYSIDYEDLDAVKRAFSHYNAEREAILSRGTALFDQLAPPQQWDVDRTLFNRQDKAYYVAALQKYNDIPDLLVNIREGSNFLPAIELIEQGKYEAASQTFIEKQIEANQALIVAENKQIDAYLAAIPKDHPNYQIQQIFKKGNHFALKELEWSRRDMIEFQSLEQRHEFAKEMKQTIEEVPSLIQLSRNNTLKTLETLKIASQSQSARKSDQELIKRVTKALQTFDESLDVEQKIYANQQATVVAHQSNLIDNEYTAVIDKIDLEFFVLIDERTRLADKRLTLVQP</sequence>
<accession>A0A420WDX3</accession>
<proteinExistence type="predicted"/>
<dbReference type="RefSeq" id="WP_121101350.1">
    <property type="nucleotide sequence ID" value="NZ_RBII01000002.1"/>
</dbReference>
<evidence type="ECO:0000313" key="1">
    <source>
        <dbReference type="EMBL" id="RKQ69145.1"/>
    </source>
</evidence>
<name>A0A420WDX3_9PROT</name>
<gene>
    <name evidence="1" type="ORF">DES40_1932</name>
</gene>
<protein>
    <submittedName>
        <fullName evidence="1">Uncharacterized protein</fullName>
    </submittedName>
</protein>
<organism evidence="1 2">
    <name type="scientific">Litorimonas taeanensis</name>
    <dbReference type="NCBI Taxonomy" id="568099"/>
    <lineage>
        <taxon>Bacteria</taxon>
        <taxon>Pseudomonadati</taxon>
        <taxon>Pseudomonadota</taxon>
        <taxon>Alphaproteobacteria</taxon>
        <taxon>Maricaulales</taxon>
        <taxon>Robiginitomaculaceae</taxon>
    </lineage>
</organism>